<name>A0A2N2F3J3_9BACT</name>
<feature type="transmembrane region" description="Helical" evidence="1">
    <location>
        <begin position="63"/>
        <end position="79"/>
    </location>
</feature>
<feature type="domain" description="LiaF transmembrane" evidence="2">
    <location>
        <begin position="8"/>
        <end position="104"/>
    </location>
</feature>
<evidence type="ECO:0000313" key="3">
    <source>
        <dbReference type="EMBL" id="PKN02726.1"/>
    </source>
</evidence>
<evidence type="ECO:0000256" key="1">
    <source>
        <dbReference type="SAM" id="Phobius"/>
    </source>
</evidence>
<dbReference type="PANTHER" id="PTHR40763">
    <property type="entry name" value="MEMBRANE PROTEIN-RELATED"/>
    <property type="match status" value="1"/>
</dbReference>
<dbReference type="Pfam" id="PF22570">
    <property type="entry name" value="LiaF-TM"/>
    <property type="match status" value="1"/>
</dbReference>
<sequence length="224" mass="24608">MRNSSRFILGVILITLGILFLIEQTGFFGRFSISIWNLVWTFWPLILIFLGTRLLIERNTNGGLILLVLGVVFLSTNLFQWNFFAVLWPVVIITIGLSILLRREGGSFNTSTTTTSAGKMNESVVFWGVDKIVNSKEFKGGELNVAFGGIKVDLRDAKISKDGAKLHVNCAFGGVEILVPKDCRVITNGTGILGGWESKVEERKIDEPVLEITGGVAFGGVEIK</sequence>
<gene>
    <name evidence="3" type="ORF">CVU76_01680</name>
</gene>
<dbReference type="AlphaFoldDB" id="A0A2N2F3J3"/>
<feature type="transmembrane region" description="Helical" evidence="1">
    <location>
        <begin position="85"/>
        <end position="101"/>
    </location>
</feature>
<keyword evidence="1" id="KW-0812">Transmembrane</keyword>
<reference evidence="3 4" key="1">
    <citation type="journal article" date="2017" name="ISME J.">
        <title>Potential for microbial H2 and metal transformations associated with novel bacteria and archaea in deep terrestrial subsurface sediments.</title>
        <authorList>
            <person name="Hernsdorf A.W."/>
            <person name="Amano Y."/>
            <person name="Miyakawa K."/>
            <person name="Ise K."/>
            <person name="Suzuki Y."/>
            <person name="Anantharaman K."/>
            <person name="Probst A."/>
            <person name="Burstein D."/>
            <person name="Thomas B.C."/>
            <person name="Banfield J.F."/>
        </authorList>
    </citation>
    <scope>NUCLEOTIDE SEQUENCE [LARGE SCALE GENOMIC DNA]</scope>
    <source>
        <strain evidence="3">HGW-Dojkabacteria-1</strain>
    </source>
</reference>
<feature type="transmembrane region" description="Helical" evidence="1">
    <location>
        <begin position="35"/>
        <end position="56"/>
    </location>
</feature>
<dbReference type="PANTHER" id="PTHR40763:SF5">
    <property type="entry name" value="MEMBRANE PROTEIN"/>
    <property type="match status" value="1"/>
</dbReference>
<dbReference type="Proteomes" id="UP000233417">
    <property type="component" value="Unassembled WGS sequence"/>
</dbReference>
<evidence type="ECO:0000313" key="4">
    <source>
        <dbReference type="Proteomes" id="UP000233417"/>
    </source>
</evidence>
<proteinExistence type="predicted"/>
<dbReference type="InterPro" id="IPR054331">
    <property type="entry name" value="LiaF_TM"/>
</dbReference>
<protein>
    <recommendedName>
        <fullName evidence="2">LiaF transmembrane domain-containing protein</fullName>
    </recommendedName>
</protein>
<comment type="caution">
    <text evidence="3">The sequence shown here is derived from an EMBL/GenBank/DDBJ whole genome shotgun (WGS) entry which is preliminary data.</text>
</comment>
<feature type="transmembrane region" description="Helical" evidence="1">
    <location>
        <begin position="7"/>
        <end position="29"/>
    </location>
</feature>
<accession>A0A2N2F3J3</accession>
<organism evidence="3 4">
    <name type="scientific">Candidatus Dojkabacteria bacterium HGW-Dojkabacteria-1</name>
    <dbReference type="NCBI Taxonomy" id="2013761"/>
    <lineage>
        <taxon>Bacteria</taxon>
        <taxon>Candidatus Dojkabacteria</taxon>
    </lineage>
</organism>
<dbReference type="EMBL" id="PHAO01000001">
    <property type="protein sequence ID" value="PKN02726.1"/>
    <property type="molecule type" value="Genomic_DNA"/>
</dbReference>
<keyword evidence="1" id="KW-0472">Membrane</keyword>
<evidence type="ECO:0000259" key="2">
    <source>
        <dbReference type="Pfam" id="PF22570"/>
    </source>
</evidence>
<keyword evidence="1" id="KW-1133">Transmembrane helix</keyword>